<dbReference type="PANTHER" id="PTHR11932">
    <property type="entry name" value="CULLIN"/>
    <property type="match status" value="1"/>
</dbReference>
<name>A0A5E8CIB9_9ZZZZ</name>
<reference evidence="2" key="1">
    <citation type="submission" date="2019-09" db="EMBL/GenBank/DDBJ databases">
        <authorList>
            <person name="Needham M D."/>
        </authorList>
    </citation>
    <scope>NUCLEOTIDE SEQUENCE</scope>
</reference>
<dbReference type="Gene3D" id="1.20.1310.10">
    <property type="entry name" value="Cullin Repeats"/>
    <property type="match status" value="2"/>
</dbReference>
<protein>
    <submittedName>
        <fullName evidence="2">Cullin family</fullName>
    </submittedName>
</protein>
<dbReference type="Gene3D" id="1.10.10.10">
    <property type="entry name" value="Winged helix-like DNA-binding domain superfamily/Winged helix DNA-binding domain"/>
    <property type="match status" value="1"/>
</dbReference>
<dbReference type="InterPro" id="IPR016158">
    <property type="entry name" value="Cullin_homology"/>
</dbReference>
<evidence type="ECO:0000313" key="2">
    <source>
        <dbReference type="EMBL" id="VVU94951.1"/>
    </source>
</evidence>
<dbReference type="InterPro" id="IPR045093">
    <property type="entry name" value="Cullin"/>
</dbReference>
<dbReference type="Pfam" id="PF00888">
    <property type="entry name" value="Cullin"/>
    <property type="match status" value="1"/>
</dbReference>
<dbReference type="SMART" id="SM00884">
    <property type="entry name" value="Cullin_Nedd8"/>
    <property type="match status" value="1"/>
</dbReference>
<dbReference type="InterPro" id="IPR019559">
    <property type="entry name" value="Cullin_neddylation_domain"/>
</dbReference>
<dbReference type="InterPro" id="IPR016159">
    <property type="entry name" value="Cullin_repeat-like_dom_sf"/>
</dbReference>
<dbReference type="SUPFAM" id="SSF75632">
    <property type="entry name" value="Cullin homology domain"/>
    <property type="match status" value="1"/>
</dbReference>
<dbReference type="PROSITE" id="PS50069">
    <property type="entry name" value="CULLIN_2"/>
    <property type="match status" value="1"/>
</dbReference>
<dbReference type="EMBL" id="CABVLZ010000002">
    <property type="protein sequence ID" value="VVU94951.1"/>
    <property type="molecule type" value="Genomic_DNA"/>
</dbReference>
<dbReference type="Pfam" id="PF10557">
    <property type="entry name" value="Cullin_Nedd8"/>
    <property type="match status" value="1"/>
</dbReference>
<dbReference type="InterPro" id="IPR036390">
    <property type="entry name" value="WH_DNA-bd_sf"/>
</dbReference>
<gene>
    <name evidence="2" type="ORF">CPAV1605_676</name>
</gene>
<dbReference type="InterPro" id="IPR059120">
    <property type="entry name" value="Cullin-like_AB"/>
</dbReference>
<organism evidence="2">
    <name type="scientific">seawater metagenome</name>
    <dbReference type="NCBI Taxonomy" id="1561972"/>
    <lineage>
        <taxon>unclassified sequences</taxon>
        <taxon>metagenomes</taxon>
        <taxon>ecological metagenomes</taxon>
    </lineage>
</organism>
<dbReference type="AlphaFoldDB" id="A0A5E8CIB9"/>
<dbReference type="InterPro" id="IPR036317">
    <property type="entry name" value="Cullin_homology_sf"/>
</dbReference>
<dbReference type="SMART" id="SM00182">
    <property type="entry name" value="CULLIN"/>
    <property type="match status" value="1"/>
</dbReference>
<dbReference type="SUPFAM" id="SSF74788">
    <property type="entry name" value="Cullin repeat-like"/>
    <property type="match status" value="1"/>
</dbReference>
<dbReference type="Pfam" id="PF26557">
    <property type="entry name" value="Cullin_AB"/>
    <property type="match status" value="1"/>
</dbReference>
<sequence>MDYSKEIKDIEYYFDLAILDVKGEIKFEEKVKMQEKINAYSIIYQICISNLDIDKADDGAIFCYEFYKRKMKEYCQEISKQIKEEPLNLLNKFYPKFKFFYKWLNTIFCYLDRHYIKNNDLPDIKKKLPHEIFFDTVLRENKDDFCINCNNQLSQIRINYIYESNMIIKGFEIVKELTNSTSFFDDIVLEVSNKYYKSKKSIIKETLSGLKYLEESKKLFDKELKLLLSLYNHENGTIENLNLENLNLENLNIDNTCIIECLHNYLYYFYDEEYDLILDNSNDGLNILLKNDKITDIKYIYNLLNYSQTIVQYMSNIFLEFTQKLLRDFNKINFKDIVVIIKRLFEIVEKGFEEDSIILTTLKKEIEKVINSPANKPQSFIKSLIKYFKDNIAVSIILVKYIHEKDYFFEIYLADLETRYLTGKVDILIEEEILDNFKKEYRTNYINKYQTILNDIKSTKLFNQDFNEFLFDKEDEVFNSKILTSGIWSTIKDYEKDIILPQELSKYQVIMEEYYKFKYSDSRKINFAHKHGEIILSYNENLEIKTVPLIGILLLLFNESSKFSIDEIVNKTKLSSDDVENGLNSILNHPKKLITKENDFYLINEIEKNDKLETIEINFLQEKKEIQIKEKVDNFKKYRTEACLVNIMKRQEYLEHNELVEKVSEKMKQWGSSIELIEKCIENLVEKEYIEKKDNGYNYCP</sequence>
<evidence type="ECO:0000259" key="1">
    <source>
        <dbReference type="PROSITE" id="PS50069"/>
    </source>
</evidence>
<dbReference type="InterPro" id="IPR001373">
    <property type="entry name" value="Cullin_N"/>
</dbReference>
<proteinExistence type="predicted"/>
<accession>A0A5E8CIB9</accession>
<dbReference type="Gene3D" id="3.30.230.130">
    <property type="entry name" value="Cullin, Chain C, Domain 2"/>
    <property type="match status" value="1"/>
</dbReference>
<dbReference type="InterPro" id="IPR036388">
    <property type="entry name" value="WH-like_DNA-bd_sf"/>
</dbReference>
<dbReference type="SUPFAM" id="SSF46785">
    <property type="entry name" value="Winged helix' DNA-binding domain"/>
    <property type="match status" value="1"/>
</dbReference>
<feature type="domain" description="Cullin family profile" evidence="1">
    <location>
        <begin position="396"/>
        <end position="587"/>
    </location>
</feature>
<dbReference type="GO" id="GO:0031625">
    <property type="term" value="F:ubiquitin protein ligase binding"/>
    <property type="evidence" value="ECO:0007669"/>
    <property type="project" value="InterPro"/>
</dbReference>
<dbReference type="GO" id="GO:0006511">
    <property type="term" value="P:ubiquitin-dependent protein catabolic process"/>
    <property type="evidence" value="ECO:0007669"/>
    <property type="project" value="InterPro"/>
</dbReference>